<evidence type="ECO:0000256" key="6">
    <source>
        <dbReference type="ARBA" id="ARBA00023077"/>
    </source>
</evidence>
<evidence type="ECO:0000256" key="5">
    <source>
        <dbReference type="ARBA" id="ARBA00022729"/>
    </source>
</evidence>
<evidence type="ECO:0000259" key="13">
    <source>
        <dbReference type="Pfam" id="PF07715"/>
    </source>
</evidence>
<gene>
    <name evidence="14" type="ORF">GCM10011340_28720</name>
</gene>
<dbReference type="Pfam" id="PF00593">
    <property type="entry name" value="TonB_dep_Rec_b-barrel"/>
    <property type="match status" value="1"/>
</dbReference>
<feature type="domain" description="TonB-dependent receptor plug" evidence="13">
    <location>
        <begin position="114"/>
        <end position="219"/>
    </location>
</feature>
<evidence type="ECO:0000256" key="1">
    <source>
        <dbReference type="ARBA" id="ARBA00004571"/>
    </source>
</evidence>
<evidence type="ECO:0000256" key="4">
    <source>
        <dbReference type="ARBA" id="ARBA00022692"/>
    </source>
</evidence>
<evidence type="ECO:0008006" key="16">
    <source>
        <dbReference type="Google" id="ProtNLM"/>
    </source>
</evidence>
<comment type="subcellular location">
    <subcellularLocation>
        <location evidence="1 10">Cell outer membrane</location>
        <topology evidence="1 10">Multi-pass membrane protein</topology>
    </subcellularLocation>
</comment>
<protein>
    <recommendedName>
        <fullName evidence="16">TonB-dependent receptor plug domain-containing protein</fullName>
    </recommendedName>
</protein>
<evidence type="ECO:0000256" key="8">
    <source>
        <dbReference type="ARBA" id="ARBA00023170"/>
    </source>
</evidence>
<dbReference type="Proteomes" id="UP000658258">
    <property type="component" value="Unassembled WGS sequence"/>
</dbReference>
<dbReference type="InterPro" id="IPR036942">
    <property type="entry name" value="Beta-barrel_TonB_sf"/>
</dbReference>
<dbReference type="PROSITE" id="PS52016">
    <property type="entry name" value="TONB_DEPENDENT_REC_3"/>
    <property type="match status" value="1"/>
</dbReference>
<evidence type="ECO:0000256" key="7">
    <source>
        <dbReference type="ARBA" id="ARBA00023136"/>
    </source>
</evidence>
<feature type="domain" description="TonB-dependent receptor-like beta-barrel" evidence="12">
    <location>
        <begin position="325"/>
        <end position="773"/>
    </location>
</feature>
<comment type="similarity">
    <text evidence="10 11">Belongs to the TonB-dependent receptor family.</text>
</comment>
<evidence type="ECO:0000256" key="10">
    <source>
        <dbReference type="PROSITE-ProRule" id="PRU01360"/>
    </source>
</evidence>
<dbReference type="InterPro" id="IPR012910">
    <property type="entry name" value="Plug_dom"/>
</dbReference>
<comment type="caution">
    <text evidence="14">The sequence shown here is derived from an EMBL/GenBank/DDBJ whole genome shotgun (WGS) entry which is preliminary data.</text>
</comment>
<keyword evidence="15" id="KW-1185">Reference proteome</keyword>
<dbReference type="PANTHER" id="PTHR30069">
    <property type="entry name" value="TONB-DEPENDENT OUTER MEMBRANE RECEPTOR"/>
    <property type="match status" value="1"/>
</dbReference>
<keyword evidence="7 10" id="KW-0472">Membrane</keyword>
<keyword evidence="6 11" id="KW-0798">TonB box</keyword>
<dbReference type="InterPro" id="IPR037066">
    <property type="entry name" value="Plug_dom_sf"/>
</dbReference>
<organism evidence="14 15">
    <name type="scientific">Roseivirga thermotolerans</name>
    <dbReference type="NCBI Taxonomy" id="1758176"/>
    <lineage>
        <taxon>Bacteria</taxon>
        <taxon>Pseudomonadati</taxon>
        <taxon>Bacteroidota</taxon>
        <taxon>Cytophagia</taxon>
        <taxon>Cytophagales</taxon>
        <taxon>Roseivirgaceae</taxon>
        <taxon>Roseivirga</taxon>
    </lineage>
</organism>
<dbReference type="RefSeq" id="WP_189630985.1">
    <property type="nucleotide sequence ID" value="NZ_BNAG01000004.1"/>
</dbReference>
<dbReference type="Pfam" id="PF07715">
    <property type="entry name" value="Plug"/>
    <property type="match status" value="1"/>
</dbReference>
<evidence type="ECO:0000259" key="12">
    <source>
        <dbReference type="Pfam" id="PF00593"/>
    </source>
</evidence>
<keyword evidence="2 10" id="KW-0813">Transport</keyword>
<dbReference type="InterPro" id="IPR000531">
    <property type="entry name" value="Beta-barrel_TonB"/>
</dbReference>
<sequence>MQKVKYCLLLLIGCIGLQIGQAQTIRVVNRENGKPIDLVTIRERGTDHGAVTNTQGLAELKGFGADADIILMHPDFKSHIVRLSRLLNRGAIVELTPLPQTSAYQYRNWALWAEDTPHEILAFQRKTLSITEPLSSAEVLGANHQILVAKNLQNAGSPLIRGYSGNALLTRLDGVRLNHALYSRIDNTHLMVVDPNNLYQTLVLPGTGGLQSSSDALGATIDFLTKTPAFAEGEYLGISSGGLLRYSSANGSITGNYQIEFNLPNMSSYSSLSYTKADDLRTGANRPKSHPDFGKRLSYVIRENNTDAVVNNENENRQVFSRYDQYHFLQKLRWSLGSFMDFTYSFHYSGTSHLPRYDKLTYTVNNTPAYAQWYNGPQLWLMHSLKTSFYYPSRWFDRIDITTAFQLTEERVNSRNFGSNQLRMQQATVDALSVNVDLEKAVGFNGKLYYGLELFSNKVVSKALSRDIVTLREMDIQTEYPNNGADYNLANLYLSVKDQISERLVISSGVRYTYTRLRSDFTDKTYIDFPYDVLVNETDALTGTIGASYRPGSSWKLGLLLSSGFRPPNISDNSRFFSEWPGMVLVPNPDLQPETNYTIEYSIANKSNSNWSIEWIQYLSFLQNTFTVAPFLFNNQDELNYEGEVAKVLALQNMERAQVWGTSLRGYWKTSQGIHITGSLTYTHGQNSETGVRLPHIAPFFGQLSMAMTHQKLTTRFELEFSDGVPWQELPPSEKYRQHLYSADGALSWYIVNIKNSYQLNNYYSINFNLENLLNVHYRSYTSGLSAPGFNAVIAFRANF</sequence>
<evidence type="ECO:0000256" key="2">
    <source>
        <dbReference type="ARBA" id="ARBA00022448"/>
    </source>
</evidence>
<keyword evidence="3 10" id="KW-1134">Transmembrane beta strand</keyword>
<keyword evidence="8" id="KW-0675">Receptor</keyword>
<dbReference type="EMBL" id="BNAG01000004">
    <property type="protein sequence ID" value="GHE71090.1"/>
    <property type="molecule type" value="Genomic_DNA"/>
</dbReference>
<evidence type="ECO:0000256" key="9">
    <source>
        <dbReference type="ARBA" id="ARBA00023237"/>
    </source>
</evidence>
<dbReference type="Gene3D" id="2.40.170.20">
    <property type="entry name" value="TonB-dependent receptor, beta-barrel domain"/>
    <property type="match status" value="1"/>
</dbReference>
<keyword evidence="5" id="KW-0732">Signal</keyword>
<proteinExistence type="inferred from homology"/>
<dbReference type="PANTHER" id="PTHR30069:SF29">
    <property type="entry name" value="HEMOGLOBIN AND HEMOGLOBIN-HAPTOGLOBIN-BINDING PROTEIN 1-RELATED"/>
    <property type="match status" value="1"/>
</dbReference>
<evidence type="ECO:0000313" key="15">
    <source>
        <dbReference type="Proteomes" id="UP000658258"/>
    </source>
</evidence>
<evidence type="ECO:0000256" key="3">
    <source>
        <dbReference type="ARBA" id="ARBA00022452"/>
    </source>
</evidence>
<keyword evidence="4 10" id="KW-0812">Transmembrane</keyword>
<dbReference type="Gene3D" id="2.170.130.10">
    <property type="entry name" value="TonB-dependent receptor, plug domain"/>
    <property type="match status" value="1"/>
</dbReference>
<accession>A0ABQ3IBL3</accession>
<keyword evidence="9 10" id="KW-0998">Cell outer membrane</keyword>
<reference evidence="15" key="1">
    <citation type="journal article" date="2019" name="Int. J. Syst. Evol. Microbiol.">
        <title>The Global Catalogue of Microorganisms (GCM) 10K type strain sequencing project: providing services to taxonomists for standard genome sequencing and annotation.</title>
        <authorList>
            <consortium name="The Broad Institute Genomics Platform"/>
            <consortium name="The Broad Institute Genome Sequencing Center for Infectious Disease"/>
            <person name="Wu L."/>
            <person name="Ma J."/>
        </authorList>
    </citation>
    <scope>NUCLEOTIDE SEQUENCE [LARGE SCALE GENOMIC DNA]</scope>
    <source>
        <strain evidence="15">CGMCC 1.15111</strain>
    </source>
</reference>
<dbReference type="InterPro" id="IPR039426">
    <property type="entry name" value="TonB-dep_rcpt-like"/>
</dbReference>
<name>A0ABQ3IBL3_9BACT</name>
<evidence type="ECO:0000313" key="14">
    <source>
        <dbReference type="EMBL" id="GHE71090.1"/>
    </source>
</evidence>
<evidence type="ECO:0000256" key="11">
    <source>
        <dbReference type="RuleBase" id="RU003357"/>
    </source>
</evidence>
<dbReference type="SUPFAM" id="SSF56935">
    <property type="entry name" value="Porins"/>
    <property type="match status" value="1"/>
</dbReference>